<organism evidence="2 3">
    <name type="scientific">Pseudomonas syringae Cit 7</name>
    <dbReference type="NCBI Taxonomy" id="629264"/>
    <lineage>
        <taxon>Bacteria</taxon>
        <taxon>Pseudomonadati</taxon>
        <taxon>Pseudomonadota</taxon>
        <taxon>Gammaproteobacteria</taxon>
        <taxon>Pseudomonadales</taxon>
        <taxon>Pseudomonadaceae</taxon>
        <taxon>Pseudomonas</taxon>
        <taxon>Pseudomonas syringae</taxon>
    </lineage>
</organism>
<protein>
    <submittedName>
        <fullName evidence="2">Uncharacterized protein</fullName>
    </submittedName>
</protein>
<accession>A0A8T8LUH5</accession>
<gene>
    <name evidence="2" type="ORF">PSYCIT7_018895</name>
</gene>
<dbReference type="Proteomes" id="UP000005924">
    <property type="component" value="Chromosome"/>
</dbReference>
<sequence>MFSAMLNRVIRITTKQMTDGLNREQKLIEWSNSDCVKQKMTSNRRPSLLPDAAAEQPAFLIAAPARTRMTRAISLLCVFKAHRKAVHHNERRTPNSPWSEYSACPPDTQ</sequence>
<dbReference type="EMBL" id="CP073636">
    <property type="protein sequence ID" value="QUP64866.1"/>
    <property type="molecule type" value="Genomic_DNA"/>
</dbReference>
<name>A0A8T8LUH5_PSESX</name>
<evidence type="ECO:0000313" key="2">
    <source>
        <dbReference type="EMBL" id="QUP64866.1"/>
    </source>
</evidence>
<evidence type="ECO:0000256" key="1">
    <source>
        <dbReference type="SAM" id="MobiDB-lite"/>
    </source>
</evidence>
<feature type="region of interest" description="Disordered" evidence="1">
    <location>
        <begin position="86"/>
        <end position="109"/>
    </location>
</feature>
<reference evidence="2" key="1">
    <citation type="journal article" date="2011" name="PLoS Pathog.">
        <title>Dynamic evolution of pathogenicity revealed by sequencing and comparative genomics of 19 Pseudomonas syringae isolates.</title>
        <authorList>
            <person name="Baltrus D.A."/>
            <person name="Nishimura M.T."/>
            <person name="Romanchuk A."/>
            <person name="Chang J.H."/>
            <person name="Mukhtar M.S."/>
            <person name="Cherkis K."/>
            <person name="Roach J."/>
            <person name="Grant S.R."/>
            <person name="Jones C.D."/>
            <person name="Dangl J.L."/>
        </authorList>
    </citation>
    <scope>NUCLEOTIDE SEQUENCE</scope>
    <source>
        <strain evidence="2">Cit 7</strain>
    </source>
</reference>
<dbReference type="RefSeq" id="WP_129402392.1">
    <property type="nucleotide sequence ID" value="NZ_CP073636.1"/>
</dbReference>
<evidence type="ECO:0000313" key="3">
    <source>
        <dbReference type="Proteomes" id="UP000005924"/>
    </source>
</evidence>
<reference evidence="2" key="2">
    <citation type="submission" date="2021-04" db="EMBL/GenBank/DDBJ databases">
        <title>A complete genome sequence for Pseudomonas syringae Cit7.</title>
        <authorList>
            <person name="Baltrus D.A."/>
        </authorList>
    </citation>
    <scope>NUCLEOTIDE SEQUENCE</scope>
    <source>
        <strain evidence="2">Cit 7</strain>
    </source>
</reference>
<dbReference type="AlphaFoldDB" id="A0A8T8LUH5"/>
<proteinExistence type="predicted"/>